<accession>A0A5C3P1X6</accession>
<proteinExistence type="predicted"/>
<reference evidence="2 3" key="1">
    <citation type="journal article" date="2019" name="Nat. Ecol. Evol.">
        <title>Megaphylogeny resolves global patterns of mushroom evolution.</title>
        <authorList>
            <person name="Varga T."/>
            <person name="Krizsan K."/>
            <person name="Foldi C."/>
            <person name="Dima B."/>
            <person name="Sanchez-Garcia M."/>
            <person name="Sanchez-Ramirez S."/>
            <person name="Szollosi G.J."/>
            <person name="Szarkandi J.G."/>
            <person name="Papp V."/>
            <person name="Albert L."/>
            <person name="Andreopoulos W."/>
            <person name="Angelini C."/>
            <person name="Antonin V."/>
            <person name="Barry K.W."/>
            <person name="Bougher N.L."/>
            <person name="Buchanan P."/>
            <person name="Buyck B."/>
            <person name="Bense V."/>
            <person name="Catcheside P."/>
            <person name="Chovatia M."/>
            <person name="Cooper J."/>
            <person name="Damon W."/>
            <person name="Desjardin D."/>
            <person name="Finy P."/>
            <person name="Geml J."/>
            <person name="Haridas S."/>
            <person name="Hughes K."/>
            <person name="Justo A."/>
            <person name="Karasinski D."/>
            <person name="Kautmanova I."/>
            <person name="Kiss B."/>
            <person name="Kocsube S."/>
            <person name="Kotiranta H."/>
            <person name="LaButti K.M."/>
            <person name="Lechner B.E."/>
            <person name="Liimatainen K."/>
            <person name="Lipzen A."/>
            <person name="Lukacs Z."/>
            <person name="Mihaltcheva S."/>
            <person name="Morgado L.N."/>
            <person name="Niskanen T."/>
            <person name="Noordeloos M.E."/>
            <person name="Ohm R.A."/>
            <person name="Ortiz-Santana B."/>
            <person name="Ovrebo C."/>
            <person name="Racz N."/>
            <person name="Riley R."/>
            <person name="Savchenko A."/>
            <person name="Shiryaev A."/>
            <person name="Soop K."/>
            <person name="Spirin V."/>
            <person name="Szebenyi C."/>
            <person name="Tomsovsky M."/>
            <person name="Tulloss R.E."/>
            <person name="Uehling J."/>
            <person name="Grigoriev I.V."/>
            <person name="Vagvolgyi C."/>
            <person name="Papp T."/>
            <person name="Martin F.M."/>
            <person name="Miettinen O."/>
            <person name="Hibbett D.S."/>
            <person name="Nagy L.G."/>
        </authorList>
    </citation>
    <scope>NUCLEOTIDE SEQUENCE [LARGE SCALE GENOMIC DNA]</scope>
    <source>
        <strain evidence="2 3">HHB13444</strain>
    </source>
</reference>
<protein>
    <submittedName>
        <fullName evidence="2">Uncharacterized protein</fullName>
    </submittedName>
</protein>
<gene>
    <name evidence="2" type="ORF">K466DRAFT_305105</name>
</gene>
<feature type="compositionally biased region" description="Polar residues" evidence="1">
    <location>
        <begin position="18"/>
        <end position="31"/>
    </location>
</feature>
<dbReference type="EMBL" id="ML211499">
    <property type="protein sequence ID" value="TFK82310.1"/>
    <property type="molecule type" value="Genomic_DNA"/>
</dbReference>
<feature type="region of interest" description="Disordered" evidence="1">
    <location>
        <begin position="1"/>
        <end position="53"/>
    </location>
</feature>
<dbReference type="InParanoid" id="A0A5C3P1X6"/>
<evidence type="ECO:0000313" key="2">
    <source>
        <dbReference type="EMBL" id="TFK82310.1"/>
    </source>
</evidence>
<keyword evidence="3" id="KW-1185">Reference proteome</keyword>
<organism evidence="2 3">
    <name type="scientific">Polyporus arcularius HHB13444</name>
    <dbReference type="NCBI Taxonomy" id="1314778"/>
    <lineage>
        <taxon>Eukaryota</taxon>
        <taxon>Fungi</taxon>
        <taxon>Dikarya</taxon>
        <taxon>Basidiomycota</taxon>
        <taxon>Agaricomycotina</taxon>
        <taxon>Agaricomycetes</taxon>
        <taxon>Polyporales</taxon>
        <taxon>Polyporaceae</taxon>
        <taxon>Polyporus</taxon>
    </lineage>
</organism>
<dbReference type="Proteomes" id="UP000308197">
    <property type="component" value="Unassembled WGS sequence"/>
</dbReference>
<evidence type="ECO:0000256" key="1">
    <source>
        <dbReference type="SAM" id="MobiDB-lite"/>
    </source>
</evidence>
<sequence>MHASNPHTGAANSRLVELSSSQSVDAPTSPQAPRGARHTLRPHYPAQHGSRVPHELIASHLISMSHTSRPHTPPAAQGTSPAYRYYICIGHRTQISMPHAPDLARRHSTRPPLPDRKFPATIAVARDRLFRPTRPPSRASLSDRPTD</sequence>
<feature type="region of interest" description="Disordered" evidence="1">
    <location>
        <begin position="127"/>
        <end position="147"/>
    </location>
</feature>
<evidence type="ECO:0000313" key="3">
    <source>
        <dbReference type="Proteomes" id="UP000308197"/>
    </source>
</evidence>
<feature type="compositionally biased region" description="Polar residues" evidence="1">
    <location>
        <begin position="1"/>
        <end position="11"/>
    </location>
</feature>
<feature type="region of interest" description="Disordered" evidence="1">
    <location>
        <begin position="101"/>
        <end position="120"/>
    </location>
</feature>
<name>A0A5C3P1X6_9APHY</name>
<dbReference type="AlphaFoldDB" id="A0A5C3P1X6"/>